<name>A0A6J7F9S2_9ZZZZ</name>
<proteinExistence type="predicted"/>
<reference evidence="1" key="1">
    <citation type="submission" date="2020-05" db="EMBL/GenBank/DDBJ databases">
        <authorList>
            <person name="Chiriac C."/>
            <person name="Salcher M."/>
            <person name="Ghai R."/>
            <person name="Kavagutti S V."/>
        </authorList>
    </citation>
    <scope>NUCLEOTIDE SEQUENCE</scope>
</reference>
<sequence>MLSSPYFRTLALPGFALAAALLLAPAAAQGADYDAYYCSGPNGEPLLLNDWVAPAGGLVGNPSNSCGAQGGAFSVTRANQTTFINGDRTAWKLTAPDALSIVGVGGDYNVQGRMTHTAAQADGISACVSWNYDVYPPETRGTDQFQGFILNCPDSDGFSESQPVKPLSGPMPSISTGITCAAPGGQTCQEGPVTINNTRYIVRFRDLDAPVPGLPVQGDLVAGGTLSGTRTVQATLRDKGSGVRTVRIYFDGTNVSEASGRCSEPYVRAVPCPTDAGIGAAVDTRRLTDGMHQMRIVGVDAAGNEGVLWDAPVLIDNGGARGPGSDPAIRGDLNGTPALDDNRIRAWWPGTARAASKKKSVIKKCKRSAYRNTHRVACNGRPPGQTLRTRFSSSRSSIIRGSLVTATGAPVRGATVRLVATSAAAGAQPRELASVTTNDAGRFEARVPRRDGGQTITAAWFARSRDTNPVGVQTLRIRVTAQTSFRATAKRIRVGKTVRFAGKLTGRAGSSAGSSIVIQASNRGNNWRTAGTANVAATGRWSFRYRVPRALRGTYRFRAVVLPSPSYPYGKRTSTTRRVTVTR</sequence>
<dbReference type="AlphaFoldDB" id="A0A6J7F9S2"/>
<dbReference type="EMBL" id="CAFBMK010000003">
    <property type="protein sequence ID" value="CAB4892177.1"/>
    <property type="molecule type" value="Genomic_DNA"/>
</dbReference>
<protein>
    <submittedName>
        <fullName evidence="1">Unannotated protein</fullName>
    </submittedName>
</protein>
<accession>A0A6J7F9S2</accession>
<organism evidence="1">
    <name type="scientific">freshwater metagenome</name>
    <dbReference type="NCBI Taxonomy" id="449393"/>
    <lineage>
        <taxon>unclassified sequences</taxon>
        <taxon>metagenomes</taxon>
        <taxon>ecological metagenomes</taxon>
    </lineage>
</organism>
<evidence type="ECO:0000313" key="1">
    <source>
        <dbReference type="EMBL" id="CAB4892177.1"/>
    </source>
</evidence>
<gene>
    <name evidence="1" type="ORF">UFOPK3564_00073</name>
</gene>